<dbReference type="SMART" id="SM00014">
    <property type="entry name" value="acidPPc"/>
    <property type="match status" value="1"/>
</dbReference>
<gene>
    <name evidence="3" type="ORF">VLY81_02605</name>
</gene>
<dbReference type="PANTHER" id="PTHR46211">
    <property type="entry name" value="GLYCEROPHOSPHORYL DIESTER PHOSPHODIESTERASE"/>
    <property type="match status" value="1"/>
</dbReference>
<dbReference type="SUPFAM" id="SSF51695">
    <property type="entry name" value="PLC-like phosphodiesterases"/>
    <property type="match status" value="1"/>
</dbReference>
<dbReference type="InterPro" id="IPR017946">
    <property type="entry name" value="PLC-like_Pdiesterase_TIM-brl"/>
</dbReference>
<dbReference type="PROSITE" id="PS51704">
    <property type="entry name" value="GP_PDE"/>
    <property type="match status" value="1"/>
</dbReference>
<dbReference type="RefSeq" id="WP_324669476.1">
    <property type="nucleotide sequence ID" value="NZ_CP141614.1"/>
</dbReference>
<dbReference type="PANTHER" id="PTHR46211:SF14">
    <property type="entry name" value="GLYCEROPHOSPHODIESTER PHOSPHODIESTERASE"/>
    <property type="match status" value="1"/>
</dbReference>
<feature type="domain" description="GP-PDE" evidence="2">
    <location>
        <begin position="345"/>
        <end position="594"/>
    </location>
</feature>
<feature type="transmembrane region" description="Helical" evidence="1">
    <location>
        <begin position="305"/>
        <end position="326"/>
    </location>
</feature>
<dbReference type="Proteomes" id="UP001333102">
    <property type="component" value="Chromosome"/>
</dbReference>
<dbReference type="EMBL" id="CP141614">
    <property type="protein sequence ID" value="WRP15087.1"/>
    <property type="molecule type" value="Genomic_DNA"/>
</dbReference>
<accession>A0ABZ1BQK1</accession>
<dbReference type="Gene3D" id="1.20.144.10">
    <property type="entry name" value="Phosphatidic acid phosphatase type 2/haloperoxidase"/>
    <property type="match status" value="1"/>
</dbReference>
<keyword evidence="4" id="KW-1185">Reference proteome</keyword>
<protein>
    <submittedName>
        <fullName evidence="3">Glycerophosphodiester phosphodiesterase family protein</fullName>
    </submittedName>
</protein>
<dbReference type="InterPro" id="IPR030395">
    <property type="entry name" value="GP_PDE_dom"/>
</dbReference>
<feature type="transmembrane region" description="Helical" evidence="1">
    <location>
        <begin position="227"/>
        <end position="248"/>
    </location>
</feature>
<keyword evidence="1" id="KW-0812">Transmembrane</keyword>
<reference evidence="4" key="1">
    <citation type="submission" date="2023-12" db="EMBL/GenBank/DDBJ databases">
        <title>Novel isolates from deep terrestrial aquifers shed light on the physiology and ecology of the class Limnochordia.</title>
        <authorList>
            <person name="Karnachuk O.V."/>
            <person name="Lukina A.P."/>
            <person name="Avakyan M.R."/>
            <person name="Kadnikov V."/>
            <person name="Begmatov S."/>
            <person name="Beletsky A.V."/>
            <person name="Mardanov A.V."/>
            <person name="Ravin N.V."/>
        </authorList>
    </citation>
    <scope>NUCLEOTIDE SEQUENCE [LARGE SCALE GENOMIC DNA]</scope>
    <source>
        <strain evidence="4">LN</strain>
    </source>
</reference>
<dbReference type="Pfam" id="PF03009">
    <property type="entry name" value="GDPD"/>
    <property type="match status" value="1"/>
</dbReference>
<dbReference type="Gene3D" id="3.20.20.190">
    <property type="entry name" value="Phosphatidylinositol (PI) phosphodiesterase"/>
    <property type="match status" value="1"/>
</dbReference>
<evidence type="ECO:0000256" key="1">
    <source>
        <dbReference type="SAM" id="Phobius"/>
    </source>
</evidence>
<organism evidence="3 4">
    <name type="scientific">Geochorda subterranea</name>
    <dbReference type="NCBI Taxonomy" id="3109564"/>
    <lineage>
        <taxon>Bacteria</taxon>
        <taxon>Bacillati</taxon>
        <taxon>Bacillota</taxon>
        <taxon>Limnochordia</taxon>
        <taxon>Limnochordales</taxon>
        <taxon>Geochordaceae</taxon>
        <taxon>Geochorda</taxon>
    </lineage>
</organism>
<proteinExistence type="predicted"/>
<dbReference type="InterPro" id="IPR000326">
    <property type="entry name" value="PAP2/HPO"/>
</dbReference>
<sequence length="613" mass="66216">MLWDVTLIQWLQGFRSPVLDQLALALTWLGDELFYMLAIPILYWASRERTHRLAVVVLVTLWLNGAAKEWAAMPRPDPALGIERLYEATGPGFPSGHAQGSLTFWGWLALEYPRPWFVALALLMILGISGSRLYLGVHYPGDLLGGWALGLLVILLAAIVMGRDRRRDEGGPWRWALAVLLPLLMFPLSPSSSTERAVGFLIGLLTGDRLALRAVPYGGQASPLQHLIRSTLGVAGLLGLALLVRAHAAPGLPAVFGYALVAVWVTVLAPLLFLRTGLASPPLEVQWRVRQRRIPSLATPSPRAVGAYLGVSALVALGVAVASWLASRLPVAEAPASLWATEIGPRNIGHRGASGLAPENTLPAFAEALRHGVDWMELDVHQTADGQVVVIHDDRVERTTDGQGQVARLTLAGLRALDAGYRFSPDGVSFPFRGQGVAVPTLTEVLTAFPGSRFIVEMKPGDPSFAARILEVVDQAGARDRVLLAGFDDDVVRRARELAPDVLTSMGQGEALRMQLMLRLGLGAFWSPPAAVAQLPERYQGLPVVTEALIRLAHRKGVPVHVWTVNEVTDMRRLAALGVDGIITDYPDRMASVLAERASRLGSGRVEGIAVVD</sequence>
<dbReference type="InterPro" id="IPR036938">
    <property type="entry name" value="PAP2/HPO_sf"/>
</dbReference>
<feature type="transmembrane region" description="Helical" evidence="1">
    <location>
        <begin position="116"/>
        <end position="137"/>
    </location>
</feature>
<feature type="transmembrane region" description="Helical" evidence="1">
    <location>
        <begin position="143"/>
        <end position="161"/>
    </location>
</feature>
<dbReference type="Pfam" id="PF01569">
    <property type="entry name" value="PAP2"/>
    <property type="match status" value="1"/>
</dbReference>
<feature type="transmembrane region" description="Helical" evidence="1">
    <location>
        <begin position="254"/>
        <end position="274"/>
    </location>
</feature>
<evidence type="ECO:0000313" key="3">
    <source>
        <dbReference type="EMBL" id="WRP15087.1"/>
    </source>
</evidence>
<feature type="transmembrane region" description="Helical" evidence="1">
    <location>
        <begin position="22"/>
        <end position="45"/>
    </location>
</feature>
<dbReference type="SUPFAM" id="SSF48317">
    <property type="entry name" value="Acid phosphatase/Vanadium-dependent haloperoxidase"/>
    <property type="match status" value="1"/>
</dbReference>
<keyword evidence="1" id="KW-0472">Membrane</keyword>
<keyword evidence="1" id="KW-1133">Transmembrane helix</keyword>
<evidence type="ECO:0000313" key="4">
    <source>
        <dbReference type="Proteomes" id="UP001333102"/>
    </source>
</evidence>
<dbReference type="CDD" id="cd08561">
    <property type="entry name" value="GDPD_cytoplasmic_ScUgpQ2_like"/>
    <property type="match status" value="1"/>
</dbReference>
<evidence type="ECO:0000259" key="2">
    <source>
        <dbReference type="PROSITE" id="PS51704"/>
    </source>
</evidence>
<name>A0ABZ1BQK1_9FIRM</name>